<name>A0A518BEQ4_9BACT</name>
<organism evidence="2 3">
    <name type="scientific">Engelhardtia mirabilis</name>
    <dbReference type="NCBI Taxonomy" id="2528011"/>
    <lineage>
        <taxon>Bacteria</taxon>
        <taxon>Pseudomonadati</taxon>
        <taxon>Planctomycetota</taxon>
        <taxon>Planctomycetia</taxon>
        <taxon>Planctomycetia incertae sedis</taxon>
        <taxon>Engelhardtia</taxon>
    </lineage>
</organism>
<evidence type="ECO:0000313" key="3">
    <source>
        <dbReference type="Proteomes" id="UP000316921"/>
    </source>
</evidence>
<sequence>MTEDVPSSAADRYHRLESQRLRAQALGTISEGQLDAWLEKLDELWHYMNSEERVEANRRASQVVNSSHESDLGLRDVPVEVGGSRLPRTAA</sequence>
<accession>A0A518BEQ4</accession>
<gene>
    <name evidence="2" type="ORF">Pla133_05320</name>
</gene>
<evidence type="ECO:0000256" key="1">
    <source>
        <dbReference type="SAM" id="MobiDB-lite"/>
    </source>
</evidence>
<feature type="compositionally biased region" description="Basic and acidic residues" evidence="1">
    <location>
        <begin position="68"/>
        <end position="78"/>
    </location>
</feature>
<reference evidence="2 3" key="1">
    <citation type="submission" date="2019-02" db="EMBL/GenBank/DDBJ databases">
        <title>Deep-cultivation of Planctomycetes and their phenomic and genomic characterization uncovers novel biology.</title>
        <authorList>
            <person name="Wiegand S."/>
            <person name="Jogler M."/>
            <person name="Boedeker C."/>
            <person name="Pinto D."/>
            <person name="Vollmers J."/>
            <person name="Rivas-Marin E."/>
            <person name="Kohn T."/>
            <person name="Peeters S.H."/>
            <person name="Heuer A."/>
            <person name="Rast P."/>
            <person name="Oberbeckmann S."/>
            <person name="Bunk B."/>
            <person name="Jeske O."/>
            <person name="Meyerdierks A."/>
            <person name="Storesund J.E."/>
            <person name="Kallscheuer N."/>
            <person name="Luecker S."/>
            <person name="Lage O.M."/>
            <person name="Pohl T."/>
            <person name="Merkel B.J."/>
            <person name="Hornburger P."/>
            <person name="Mueller R.-W."/>
            <person name="Bruemmer F."/>
            <person name="Labrenz M."/>
            <person name="Spormann A.M."/>
            <person name="Op den Camp H."/>
            <person name="Overmann J."/>
            <person name="Amann R."/>
            <person name="Jetten M.S.M."/>
            <person name="Mascher T."/>
            <person name="Medema M.H."/>
            <person name="Devos D.P."/>
            <person name="Kaster A.-K."/>
            <person name="Ovreas L."/>
            <person name="Rohde M."/>
            <person name="Galperin M.Y."/>
            <person name="Jogler C."/>
        </authorList>
    </citation>
    <scope>NUCLEOTIDE SEQUENCE [LARGE SCALE GENOMIC DNA]</scope>
    <source>
        <strain evidence="2 3">Pla133</strain>
    </source>
</reference>
<keyword evidence="3" id="KW-1185">Reference proteome</keyword>
<protein>
    <submittedName>
        <fullName evidence="2">Uncharacterized protein</fullName>
    </submittedName>
</protein>
<dbReference type="AlphaFoldDB" id="A0A518BEQ4"/>
<feature type="region of interest" description="Disordered" evidence="1">
    <location>
        <begin position="58"/>
        <end position="91"/>
    </location>
</feature>
<evidence type="ECO:0000313" key="2">
    <source>
        <dbReference type="EMBL" id="QDU65467.1"/>
    </source>
</evidence>
<dbReference type="EMBL" id="CP036287">
    <property type="protein sequence ID" value="QDU65467.1"/>
    <property type="molecule type" value="Genomic_DNA"/>
</dbReference>
<proteinExistence type="predicted"/>
<dbReference type="KEGG" id="pbap:Pla133_05320"/>
<dbReference type="Proteomes" id="UP000316921">
    <property type="component" value="Chromosome"/>
</dbReference>